<evidence type="ECO:0000256" key="3">
    <source>
        <dbReference type="SAM" id="MobiDB-lite"/>
    </source>
</evidence>
<dbReference type="SUPFAM" id="SSF51230">
    <property type="entry name" value="Single hybrid motif"/>
    <property type="match status" value="1"/>
</dbReference>
<evidence type="ECO:0000313" key="6">
    <source>
        <dbReference type="Proteomes" id="UP000075578"/>
    </source>
</evidence>
<dbReference type="EMBL" id="LNGD01000074">
    <property type="protein sequence ID" value="KYC50862.1"/>
    <property type="molecule type" value="Genomic_DNA"/>
</dbReference>
<dbReference type="InterPro" id="IPR001882">
    <property type="entry name" value="Biotin_BS"/>
</dbReference>
<accession>A0A150J0U7</accession>
<organism evidence="5 6">
    <name type="scientific">Candidatus Methanofastidiosum methylothiophilum</name>
    <dbReference type="NCBI Taxonomy" id="1705564"/>
    <lineage>
        <taxon>Archaea</taxon>
        <taxon>Methanobacteriati</taxon>
        <taxon>Methanobacteriota</taxon>
        <taxon>Stenosarchaea group</taxon>
        <taxon>Candidatus Methanofastidiosia</taxon>
        <taxon>Candidatus Methanofastidiosales</taxon>
        <taxon>Candidatus Methanofastidiosaceae</taxon>
        <taxon>Candidatus Methanofastidiosum</taxon>
    </lineage>
</organism>
<feature type="region of interest" description="Disordered" evidence="3">
    <location>
        <begin position="37"/>
        <end position="78"/>
    </location>
</feature>
<dbReference type="InterPro" id="IPR000089">
    <property type="entry name" value="Biotin_lipoyl"/>
</dbReference>
<feature type="compositionally biased region" description="Polar residues" evidence="3">
    <location>
        <begin position="37"/>
        <end position="61"/>
    </location>
</feature>
<name>A0A150J0U7_9EURY</name>
<evidence type="ECO:0000256" key="2">
    <source>
        <dbReference type="ARBA" id="ARBA00023267"/>
    </source>
</evidence>
<reference evidence="5 6" key="1">
    <citation type="journal article" date="2016" name="ISME J.">
        <title>Chasing the elusive Euryarchaeota class WSA2: genomes reveal a uniquely fastidious methyl-reducing methanogen.</title>
        <authorList>
            <person name="Nobu M.K."/>
            <person name="Narihiro T."/>
            <person name="Kuroda K."/>
            <person name="Mei R."/>
            <person name="Liu W.T."/>
        </authorList>
    </citation>
    <scope>NUCLEOTIDE SEQUENCE [LARGE SCALE GENOMIC DNA]</scope>
    <source>
        <strain evidence="5">U1lsi0528_Bin089</strain>
    </source>
</reference>
<dbReference type="Pfam" id="PF00364">
    <property type="entry name" value="Biotin_lipoyl"/>
    <property type="match status" value="1"/>
</dbReference>
<dbReference type="Proteomes" id="UP000075578">
    <property type="component" value="Unassembled WGS sequence"/>
</dbReference>
<comment type="cofactor">
    <cofactor evidence="1">
        <name>Co(2+)</name>
        <dbReference type="ChEBI" id="CHEBI:48828"/>
    </cofactor>
</comment>
<dbReference type="EC" id="6.4.1.1" evidence="5"/>
<dbReference type="CDD" id="cd06850">
    <property type="entry name" value="biotinyl_domain"/>
    <property type="match status" value="1"/>
</dbReference>
<proteinExistence type="predicted"/>
<evidence type="ECO:0000313" key="5">
    <source>
        <dbReference type="EMBL" id="KYC50862.1"/>
    </source>
</evidence>
<dbReference type="GO" id="GO:0004736">
    <property type="term" value="F:pyruvate carboxylase activity"/>
    <property type="evidence" value="ECO:0007669"/>
    <property type="project" value="UniProtKB-EC"/>
</dbReference>
<dbReference type="PANTHER" id="PTHR45266">
    <property type="entry name" value="OXALOACETATE DECARBOXYLASE ALPHA CHAIN"/>
    <property type="match status" value="1"/>
</dbReference>
<dbReference type="PROSITE" id="PS00188">
    <property type="entry name" value="BIOTIN"/>
    <property type="match status" value="1"/>
</dbReference>
<dbReference type="InterPro" id="IPR011053">
    <property type="entry name" value="Single_hybrid_motif"/>
</dbReference>
<gene>
    <name evidence="5" type="primary">pycB_3</name>
    <name evidence="5" type="ORF">AMQ74_01194</name>
</gene>
<evidence type="ECO:0000256" key="1">
    <source>
        <dbReference type="ARBA" id="ARBA00001941"/>
    </source>
</evidence>
<dbReference type="PROSITE" id="PS50968">
    <property type="entry name" value="BIOTINYL_LIPOYL"/>
    <property type="match status" value="1"/>
</dbReference>
<dbReference type="AlphaFoldDB" id="A0A150J0U7"/>
<dbReference type="Gene3D" id="2.40.50.100">
    <property type="match status" value="1"/>
</dbReference>
<protein>
    <submittedName>
        <fullName evidence="5">Pyruvate carboxylase subunit B</fullName>
        <ecNumber evidence="5">6.4.1.1</ecNumber>
    </submittedName>
</protein>
<keyword evidence="5" id="KW-0670">Pyruvate</keyword>
<dbReference type="PANTHER" id="PTHR45266:SF3">
    <property type="entry name" value="OXALOACETATE DECARBOXYLASE ALPHA CHAIN"/>
    <property type="match status" value="1"/>
</dbReference>
<dbReference type="InterPro" id="IPR050709">
    <property type="entry name" value="Biotin_Carboxyl_Carrier/Decarb"/>
</dbReference>
<sequence>MAKYKVNVDGNDYEVEVENIGSGNLEVKLGNKKSTVSIQELSGSTRQQSSPKPVYQAQSYTPKVEPTPPKQASGKGEPVKAVMSGTVLSIKRKVGDKVAVGDVVLILEAMKMENEISSPSEGVIEAILVNPGQSINTGDTLFTIG</sequence>
<evidence type="ECO:0000259" key="4">
    <source>
        <dbReference type="PROSITE" id="PS50968"/>
    </source>
</evidence>
<keyword evidence="5" id="KW-0436">Ligase</keyword>
<comment type="caution">
    <text evidence="5">The sequence shown here is derived from an EMBL/GenBank/DDBJ whole genome shotgun (WGS) entry which is preliminary data.</text>
</comment>
<feature type="domain" description="Lipoyl-binding" evidence="4">
    <location>
        <begin position="62"/>
        <end position="145"/>
    </location>
</feature>
<dbReference type="FunFam" id="2.40.50.100:FF:000003">
    <property type="entry name" value="Acetyl-CoA carboxylase biotin carboxyl carrier protein"/>
    <property type="match status" value="1"/>
</dbReference>
<keyword evidence="2" id="KW-0092">Biotin</keyword>